<dbReference type="AlphaFoldDB" id="A0A7J7JL34"/>
<sequence length="333" mass="35915">MLNSSMPCNKIYSCPRSSGRNVCESARVEMIQTAVVLLTCALMSSTCFGEDASVAVEPVGLSESLLTAVTGVGCGSMCCEGKNNSCHSTGLKVSGKGSIHSRCFCDEGCSGMGDCCFDYKSACKVVDCQVSDWSNYTHCSKDCGIGLKSRTRSVLVEPRFGGAACPVNLKETTICTGSSCQESEVQQEVEVEKETAKIMPASFGRFRAMTKYNANLDIRSNLYNKYYSMDVNTYRGYCSGFKIISSGSLCQSYVTPWANVLRPGAIICVECQQTAMEKGHTDGLCAGHGETGVSTNWNAVNAPGCTGWWERLDDSEQCDCQSSNRVGNNFIFI</sequence>
<evidence type="ECO:0000259" key="4">
    <source>
        <dbReference type="PROSITE" id="PS50958"/>
    </source>
</evidence>
<proteinExistence type="predicted"/>
<dbReference type="InterPro" id="IPR000884">
    <property type="entry name" value="TSP1_rpt"/>
</dbReference>
<gene>
    <name evidence="5" type="ORF">EB796_014898</name>
</gene>
<evidence type="ECO:0000313" key="5">
    <source>
        <dbReference type="EMBL" id="KAF6026797.1"/>
    </source>
</evidence>
<protein>
    <recommendedName>
        <fullName evidence="4">SMB domain-containing protein</fullName>
    </recommendedName>
</protein>
<evidence type="ECO:0000256" key="3">
    <source>
        <dbReference type="ARBA" id="ARBA00023180"/>
    </source>
</evidence>
<keyword evidence="3" id="KW-0325">Glycoprotein</keyword>
<organism evidence="5 6">
    <name type="scientific">Bugula neritina</name>
    <name type="common">Brown bryozoan</name>
    <name type="synonym">Sertularia neritina</name>
    <dbReference type="NCBI Taxonomy" id="10212"/>
    <lineage>
        <taxon>Eukaryota</taxon>
        <taxon>Metazoa</taxon>
        <taxon>Spiralia</taxon>
        <taxon>Lophotrochozoa</taxon>
        <taxon>Bryozoa</taxon>
        <taxon>Gymnolaemata</taxon>
        <taxon>Cheilostomatida</taxon>
        <taxon>Flustrina</taxon>
        <taxon>Buguloidea</taxon>
        <taxon>Bugulidae</taxon>
        <taxon>Bugula</taxon>
    </lineage>
</organism>
<evidence type="ECO:0000256" key="2">
    <source>
        <dbReference type="ARBA" id="ARBA00023157"/>
    </source>
</evidence>
<dbReference type="PANTHER" id="PTHR20920:SF5">
    <property type="entry name" value="SMB DOMAIN-CONTAINING PROTEIN"/>
    <property type="match status" value="1"/>
</dbReference>
<dbReference type="Pfam" id="PF19028">
    <property type="entry name" value="TSP1_spondin"/>
    <property type="match status" value="1"/>
</dbReference>
<dbReference type="InterPro" id="IPR036383">
    <property type="entry name" value="TSP1_rpt_sf"/>
</dbReference>
<dbReference type="SUPFAM" id="SSF82895">
    <property type="entry name" value="TSP-1 type 1 repeat"/>
    <property type="match status" value="1"/>
</dbReference>
<dbReference type="PROSITE" id="PS50958">
    <property type="entry name" value="SMB_2"/>
    <property type="match status" value="1"/>
</dbReference>
<dbReference type="Proteomes" id="UP000593567">
    <property type="component" value="Unassembled WGS sequence"/>
</dbReference>
<dbReference type="Pfam" id="PF25031">
    <property type="entry name" value="SBSPON_C"/>
    <property type="match status" value="1"/>
</dbReference>
<evidence type="ECO:0000313" key="6">
    <source>
        <dbReference type="Proteomes" id="UP000593567"/>
    </source>
</evidence>
<dbReference type="InterPro" id="IPR039942">
    <property type="entry name" value="SBSPO"/>
</dbReference>
<dbReference type="Gene3D" id="2.20.100.10">
    <property type="entry name" value="Thrombospondin type-1 (TSP1) repeat"/>
    <property type="match status" value="1"/>
</dbReference>
<dbReference type="EMBL" id="VXIV02002204">
    <property type="protein sequence ID" value="KAF6026797.1"/>
    <property type="molecule type" value="Genomic_DNA"/>
</dbReference>
<dbReference type="PROSITE" id="PS00524">
    <property type="entry name" value="SMB_1"/>
    <property type="match status" value="1"/>
</dbReference>
<keyword evidence="1" id="KW-0732">Signal</keyword>
<dbReference type="FunFam" id="2.20.100.10:FF:000134">
    <property type="entry name" value="Uncharacterized protein"/>
    <property type="match status" value="1"/>
</dbReference>
<dbReference type="Gene3D" id="4.10.410.20">
    <property type="match status" value="1"/>
</dbReference>
<feature type="domain" description="SMB" evidence="4">
    <location>
        <begin position="82"/>
        <end position="131"/>
    </location>
</feature>
<dbReference type="SMART" id="SM00209">
    <property type="entry name" value="TSP1"/>
    <property type="match status" value="1"/>
</dbReference>
<accession>A0A7J7JL34</accession>
<dbReference type="InterPro" id="IPR044004">
    <property type="entry name" value="TSP1_spondin_dom"/>
</dbReference>
<dbReference type="InterPro" id="IPR001212">
    <property type="entry name" value="Somatomedin_B_dom"/>
</dbReference>
<evidence type="ECO:0000256" key="1">
    <source>
        <dbReference type="ARBA" id="ARBA00022729"/>
    </source>
</evidence>
<name>A0A7J7JL34_BUGNE</name>
<dbReference type="InterPro" id="IPR056801">
    <property type="entry name" value="SBSPON_C"/>
</dbReference>
<keyword evidence="6" id="KW-1185">Reference proteome</keyword>
<dbReference type="PROSITE" id="PS50092">
    <property type="entry name" value="TSP1"/>
    <property type="match status" value="1"/>
</dbReference>
<reference evidence="5" key="1">
    <citation type="submission" date="2020-06" db="EMBL/GenBank/DDBJ databases">
        <title>Draft genome of Bugula neritina, a colonial animal packing powerful symbionts and potential medicines.</title>
        <authorList>
            <person name="Rayko M."/>
        </authorList>
    </citation>
    <scope>NUCLEOTIDE SEQUENCE [LARGE SCALE GENOMIC DNA]</scope>
    <source>
        <strain evidence="5">Kwan_BN1</strain>
    </source>
</reference>
<dbReference type="PANTHER" id="PTHR20920">
    <property type="entry name" value="RPE-SPONDIN"/>
    <property type="match status" value="1"/>
</dbReference>
<keyword evidence="2" id="KW-1015">Disulfide bond</keyword>
<dbReference type="OrthoDB" id="98591at2759"/>
<comment type="caution">
    <text evidence="5">The sequence shown here is derived from an EMBL/GenBank/DDBJ whole genome shotgun (WGS) entry which is preliminary data.</text>
</comment>